<dbReference type="EMBL" id="VFRR01000025">
    <property type="protein sequence ID" value="TPE49344.1"/>
    <property type="molecule type" value="Genomic_DNA"/>
</dbReference>
<dbReference type="InterPro" id="IPR009057">
    <property type="entry name" value="Homeodomain-like_sf"/>
</dbReference>
<dbReference type="GO" id="GO:0003700">
    <property type="term" value="F:DNA-binding transcription factor activity"/>
    <property type="evidence" value="ECO:0007669"/>
    <property type="project" value="InterPro"/>
</dbReference>
<dbReference type="RefSeq" id="WP_140589660.1">
    <property type="nucleotide sequence ID" value="NZ_VFRR01000025.1"/>
</dbReference>
<sequence length="327" mass="37509">MGQASQQGMLQQASLPKRQPTQLVENRICFAGPHAELSIYDTFEQANKVSLQADSLLFCGMVSGAKVMHTQHQQDVPFLPHESFILAPKEEVFIDFPEATLDNPTTCLTIEISEERIAQICDRMNDVLTPSPFKDHQQFNPNRPLHTLHTQATQQVLNRLVSDFVQNDPDRDLLVDFGVSELVTRILRHHGRDTLLHFVKTQPDASGLTMTLHWIEQNLSTPLDVEHLSRMACMSRSRFYQEFKRHLGCTPAEYQHQRRMTRALQLLKEKRSVTEVSFELGYQSLSHFSRRFHQHFGVTPRQIASQNTVPSCMEKYSISPGEQCSRL</sequence>
<organism evidence="5 6">
    <name type="scientific">Maribrevibacterium harenarium</name>
    <dbReference type="NCBI Taxonomy" id="2589817"/>
    <lineage>
        <taxon>Bacteria</taxon>
        <taxon>Pseudomonadati</taxon>
        <taxon>Pseudomonadota</taxon>
        <taxon>Gammaproteobacteria</taxon>
        <taxon>Oceanospirillales</taxon>
        <taxon>Oceanospirillaceae</taxon>
        <taxon>Maribrevibacterium</taxon>
    </lineage>
</organism>
<protein>
    <submittedName>
        <fullName evidence="5">AraC family transcriptional regulator</fullName>
    </submittedName>
</protein>
<dbReference type="PRINTS" id="PR00032">
    <property type="entry name" value="HTHARAC"/>
</dbReference>
<dbReference type="GO" id="GO:0043565">
    <property type="term" value="F:sequence-specific DNA binding"/>
    <property type="evidence" value="ECO:0007669"/>
    <property type="project" value="InterPro"/>
</dbReference>
<evidence type="ECO:0000313" key="5">
    <source>
        <dbReference type="EMBL" id="TPE49344.1"/>
    </source>
</evidence>
<dbReference type="InterPro" id="IPR050204">
    <property type="entry name" value="AraC_XylS_family_regulators"/>
</dbReference>
<keyword evidence="1" id="KW-0805">Transcription regulation</keyword>
<feature type="domain" description="HTH araC/xylS-type" evidence="4">
    <location>
        <begin position="209"/>
        <end position="306"/>
    </location>
</feature>
<dbReference type="Gene3D" id="1.10.10.60">
    <property type="entry name" value="Homeodomain-like"/>
    <property type="match status" value="2"/>
</dbReference>
<dbReference type="InterPro" id="IPR018060">
    <property type="entry name" value="HTH_AraC"/>
</dbReference>
<evidence type="ECO:0000313" key="6">
    <source>
        <dbReference type="Proteomes" id="UP000315901"/>
    </source>
</evidence>
<evidence type="ECO:0000256" key="1">
    <source>
        <dbReference type="ARBA" id="ARBA00023015"/>
    </source>
</evidence>
<dbReference type="Pfam" id="PF12833">
    <property type="entry name" value="HTH_18"/>
    <property type="match status" value="1"/>
</dbReference>
<keyword evidence="3" id="KW-0804">Transcription</keyword>
<dbReference type="SMART" id="SM00342">
    <property type="entry name" value="HTH_ARAC"/>
    <property type="match status" value="1"/>
</dbReference>
<keyword evidence="2" id="KW-0238">DNA-binding</keyword>
<keyword evidence="6" id="KW-1185">Reference proteome</keyword>
<evidence type="ECO:0000256" key="2">
    <source>
        <dbReference type="ARBA" id="ARBA00023125"/>
    </source>
</evidence>
<accession>A0A501WMD4</accession>
<dbReference type="PANTHER" id="PTHR46796:SF6">
    <property type="entry name" value="ARAC SUBFAMILY"/>
    <property type="match status" value="1"/>
</dbReference>
<dbReference type="Proteomes" id="UP000315901">
    <property type="component" value="Unassembled WGS sequence"/>
</dbReference>
<dbReference type="Pfam" id="PF06719">
    <property type="entry name" value="AraC_N"/>
    <property type="match status" value="1"/>
</dbReference>
<gene>
    <name evidence="5" type="ORF">FJM67_12220</name>
</gene>
<comment type="caution">
    <text evidence="5">The sequence shown here is derived from an EMBL/GenBank/DDBJ whole genome shotgun (WGS) entry which is preliminary data.</text>
</comment>
<dbReference type="PANTHER" id="PTHR46796">
    <property type="entry name" value="HTH-TYPE TRANSCRIPTIONAL ACTIVATOR RHAS-RELATED"/>
    <property type="match status" value="1"/>
</dbReference>
<reference evidence="5 6" key="1">
    <citation type="submission" date="2019-06" db="EMBL/GenBank/DDBJ databases">
        <title>A novel bacterium of genus Marinomonas, isolated from coastal sand.</title>
        <authorList>
            <person name="Huang H."/>
            <person name="Mo K."/>
            <person name="Hu Y."/>
        </authorList>
    </citation>
    <scope>NUCLEOTIDE SEQUENCE [LARGE SCALE GENOMIC DNA]</scope>
    <source>
        <strain evidence="5 6">HB171799</strain>
    </source>
</reference>
<proteinExistence type="predicted"/>
<dbReference type="PROSITE" id="PS01124">
    <property type="entry name" value="HTH_ARAC_FAMILY_2"/>
    <property type="match status" value="1"/>
</dbReference>
<dbReference type="InterPro" id="IPR020449">
    <property type="entry name" value="Tscrpt_reg_AraC-type_HTH"/>
</dbReference>
<evidence type="ECO:0000259" key="4">
    <source>
        <dbReference type="PROSITE" id="PS01124"/>
    </source>
</evidence>
<evidence type="ECO:0000256" key="3">
    <source>
        <dbReference type="ARBA" id="ARBA00023163"/>
    </source>
</evidence>
<dbReference type="OrthoDB" id="9783876at2"/>
<name>A0A501WMD4_9GAMM</name>
<dbReference type="AlphaFoldDB" id="A0A501WMD4"/>
<dbReference type="InterPro" id="IPR009594">
    <property type="entry name" value="Tscrpt_reg_HTH_AraC_N"/>
</dbReference>
<dbReference type="SUPFAM" id="SSF46689">
    <property type="entry name" value="Homeodomain-like"/>
    <property type="match status" value="2"/>
</dbReference>